<accession>A0A0E0D1J0</accession>
<keyword evidence="3" id="KW-1185">Reference proteome</keyword>
<organism evidence="2">
    <name type="scientific">Oryza meridionalis</name>
    <dbReference type="NCBI Taxonomy" id="40149"/>
    <lineage>
        <taxon>Eukaryota</taxon>
        <taxon>Viridiplantae</taxon>
        <taxon>Streptophyta</taxon>
        <taxon>Embryophyta</taxon>
        <taxon>Tracheophyta</taxon>
        <taxon>Spermatophyta</taxon>
        <taxon>Magnoliopsida</taxon>
        <taxon>Liliopsida</taxon>
        <taxon>Poales</taxon>
        <taxon>Poaceae</taxon>
        <taxon>BOP clade</taxon>
        <taxon>Oryzoideae</taxon>
        <taxon>Oryzeae</taxon>
        <taxon>Oryzinae</taxon>
        <taxon>Oryza</taxon>
    </lineage>
</organism>
<feature type="region of interest" description="Disordered" evidence="1">
    <location>
        <begin position="54"/>
        <end position="77"/>
    </location>
</feature>
<reference evidence="2" key="1">
    <citation type="submission" date="2015-04" db="UniProtKB">
        <authorList>
            <consortium name="EnsemblPlants"/>
        </authorList>
    </citation>
    <scope>IDENTIFICATION</scope>
</reference>
<dbReference type="eggNOG" id="KOG0610">
    <property type="taxonomic scope" value="Eukaryota"/>
</dbReference>
<sequence>MAPSPSEPMFPRQLSLGDLRAVSMLGRSVKGVVFHVVPTMAGRRKGLFAHPWHSRRPRERRCSTRRRGAAVRIGTGRSDAAHHNIVALPTRRLEELRRGVEGNKRTAEARVEEAAAAVRLTEACARKREAAEQGHGRDTENKHAEEVK</sequence>
<evidence type="ECO:0000256" key="1">
    <source>
        <dbReference type="SAM" id="MobiDB-lite"/>
    </source>
</evidence>
<dbReference type="HOGENOM" id="CLU_1761683_0_0_1"/>
<proteinExistence type="predicted"/>
<dbReference type="AlphaFoldDB" id="A0A0E0D1J0"/>
<protein>
    <submittedName>
        <fullName evidence="2">Uncharacterized protein</fullName>
    </submittedName>
</protein>
<evidence type="ECO:0000313" key="2">
    <source>
        <dbReference type="EnsemblPlants" id="OMERI03G18100.1"/>
    </source>
</evidence>
<feature type="region of interest" description="Disordered" evidence="1">
    <location>
        <begin position="127"/>
        <end position="148"/>
    </location>
</feature>
<dbReference type="Gramene" id="OMERI03G18100.1">
    <property type="protein sequence ID" value="OMERI03G18100.1"/>
    <property type="gene ID" value="OMERI03G18100"/>
</dbReference>
<dbReference type="EnsemblPlants" id="OMERI03G18100.1">
    <property type="protein sequence ID" value="OMERI03G18100.1"/>
    <property type="gene ID" value="OMERI03G18100"/>
</dbReference>
<feature type="compositionally biased region" description="Basic residues" evidence="1">
    <location>
        <begin position="54"/>
        <end position="69"/>
    </location>
</feature>
<name>A0A0E0D1J0_9ORYZ</name>
<reference evidence="2" key="2">
    <citation type="submission" date="2018-05" db="EMBL/GenBank/DDBJ databases">
        <title>OmerRS3 (Oryza meridionalis Reference Sequence Version 3).</title>
        <authorList>
            <person name="Zhang J."/>
            <person name="Kudrna D."/>
            <person name="Lee S."/>
            <person name="Talag J."/>
            <person name="Welchert J."/>
            <person name="Wing R.A."/>
        </authorList>
    </citation>
    <scope>NUCLEOTIDE SEQUENCE [LARGE SCALE GENOMIC DNA]</scope>
    <source>
        <strain evidence="2">cv. OR44</strain>
    </source>
</reference>
<dbReference type="Proteomes" id="UP000008021">
    <property type="component" value="Chromosome 3"/>
</dbReference>
<evidence type="ECO:0000313" key="3">
    <source>
        <dbReference type="Proteomes" id="UP000008021"/>
    </source>
</evidence>